<dbReference type="InterPro" id="IPR000601">
    <property type="entry name" value="PKD_dom"/>
</dbReference>
<gene>
    <name evidence="2" type="ORF">IC229_21115</name>
</gene>
<sequence length="459" mass="51602">MANLQRLIYGSALANAYKKARMLYIYSEFYRSTLMKLLFSLLFAITIPPIIGCSPKETLRPGPKAVFTWENSGEGTIQFKNESAEGDAYEWTFGDVSAANTDKNPKHTYSGNGTYSVKLTVKNPTASDLLTKEIEISTIKPAPNFTWANSNGLVIFTNSSIHAESYVWDFGNGKTSTEPNPTQHYSKAGTYYVKLTATGKGGNVSKTDSVPIPVVKYTMANVVDDQSLVNFLPGVWGVYVKGEGNKYDNYTYRFSPDNNILAYQDYYQPSVSISGSPETARVEFKYSIVDNTIYVEDATGKKKKHARFQIVSDDEMNVFRIFESGSSLTEQASNLFTKTSDVEKPLNDVVKSQSALSVLQGVWDQGKYAADTDVFFDFSAGKNYYTYYSTYYGKKKSQKVEFKIDANNIMSYRNWNSDFDPAWKKYKVELVSKTSINFYPIDAHNVVNNNAGYMLNKRN</sequence>
<dbReference type="SUPFAM" id="SSF49299">
    <property type="entry name" value="PKD domain"/>
    <property type="match status" value="2"/>
</dbReference>
<accession>A0A926Y4I3</accession>
<dbReference type="AlphaFoldDB" id="A0A926Y4I3"/>
<dbReference type="SMART" id="SM00089">
    <property type="entry name" value="PKD"/>
    <property type="match status" value="2"/>
</dbReference>
<protein>
    <submittedName>
        <fullName evidence="2">PKD domain-containing protein</fullName>
    </submittedName>
</protein>
<evidence type="ECO:0000259" key="1">
    <source>
        <dbReference type="PROSITE" id="PS50093"/>
    </source>
</evidence>
<dbReference type="InterPro" id="IPR035986">
    <property type="entry name" value="PKD_dom_sf"/>
</dbReference>
<dbReference type="PROSITE" id="PS50093">
    <property type="entry name" value="PKD"/>
    <property type="match status" value="2"/>
</dbReference>
<comment type="caution">
    <text evidence="2">The sequence shown here is derived from an EMBL/GenBank/DDBJ whole genome shotgun (WGS) entry which is preliminary data.</text>
</comment>
<dbReference type="Proteomes" id="UP000598820">
    <property type="component" value="Unassembled WGS sequence"/>
</dbReference>
<dbReference type="Pfam" id="PF18911">
    <property type="entry name" value="PKD_4"/>
    <property type="match status" value="2"/>
</dbReference>
<feature type="domain" description="PKD" evidence="1">
    <location>
        <begin position="88"/>
        <end position="136"/>
    </location>
</feature>
<dbReference type="CDD" id="cd00146">
    <property type="entry name" value="PKD"/>
    <property type="match status" value="2"/>
</dbReference>
<evidence type="ECO:0000313" key="2">
    <source>
        <dbReference type="EMBL" id="MBD2703161.1"/>
    </source>
</evidence>
<evidence type="ECO:0000313" key="3">
    <source>
        <dbReference type="Proteomes" id="UP000598820"/>
    </source>
</evidence>
<dbReference type="RefSeq" id="WP_190889011.1">
    <property type="nucleotide sequence ID" value="NZ_JACWZY010000020.1"/>
</dbReference>
<organism evidence="2 3">
    <name type="scientific">Spirosoma profusum</name>
    <dbReference type="NCBI Taxonomy" id="2771354"/>
    <lineage>
        <taxon>Bacteria</taxon>
        <taxon>Pseudomonadati</taxon>
        <taxon>Bacteroidota</taxon>
        <taxon>Cytophagia</taxon>
        <taxon>Cytophagales</taxon>
        <taxon>Cytophagaceae</taxon>
        <taxon>Spirosoma</taxon>
    </lineage>
</organism>
<feature type="domain" description="PKD" evidence="1">
    <location>
        <begin position="165"/>
        <end position="212"/>
    </location>
</feature>
<dbReference type="InterPro" id="IPR022409">
    <property type="entry name" value="PKD/Chitinase_dom"/>
</dbReference>
<proteinExistence type="predicted"/>
<dbReference type="InterPro" id="IPR013783">
    <property type="entry name" value="Ig-like_fold"/>
</dbReference>
<dbReference type="EMBL" id="JACWZY010000020">
    <property type="protein sequence ID" value="MBD2703161.1"/>
    <property type="molecule type" value="Genomic_DNA"/>
</dbReference>
<name>A0A926Y4I3_9BACT</name>
<dbReference type="Gene3D" id="2.60.40.10">
    <property type="entry name" value="Immunoglobulins"/>
    <property type="match status" value="2"/>
</dbReference>
<keyword evidence="3" id="KW-1185">Reference proteome</keyword>
<reference evidence="2" key="1">
    <citation type="submission" date="2020-09" db="EMBL/GenBank/DDBJ databases">
        <authorList>
            <person name="Kim M.K."/>
        </authorList>
    </citation>
    <scope>NUCLEOTIDE SEQUENCE</scope>
    <source>
        <strain evidence="2">BT702</strain>
    </source>
</reference>